<keyword evidence="14 27" id="KW-0274">FAD</keyword>
<evidence type="ECO:0000256" key="22">
    <source>
        <dbReference type="ARBA" id="ARBA00023136"/>
    </source>
</evidence>
<evidence type="ECO:0000256" key="5">
    <source>
        <dbReference type="ARBA" id="ARBA00011309"/>
    </source>
</evidence>
<keyword evidence="18 27" id="KW-0520">NAD</keyword>
<organism evidence="30 31">
    <name type="scientific">Autumnicola patrickiae</name>
    <dbReference type="NCBI Taxonomy" id="3075591"/>
    <lineage>
        <taxon>Bacteria</taxon>
        <taxon>Pseudomonadati</taxon>
        <taxon>Bacteroidota</taxon>
        <taxon>Flavobacteriia</taxon>
        <taxon>Flavobacteriales</taxon>
        <taxon>Flavobacteriaceae</taxon>
        <taxon>Autumnicola</taxon>
    </lineage>
</organism>
<comment type="cofactor">
    <cofactor evidence="1 27">
        <name>FAD</name>
        <dbReference type="ChEBI" id="CHEBI:57692"/>
    </cofactor>
</comment>
<keyword evidence="20 27" id="KW-0406">Ion transport</keyword>
<dbReference type="EMBL" id="JAVRHM010000018">
    <property type="protein sequence ID" value="MDT0691046.1"/>
    <property type="molecule type" value="Genomic_DNA"/>
</dbReference>
<evidence type="ECO:0000313" key="31">
    <source>
        <dbReference type="Proteomes" id="UP001261624"/>
    </source>
</evidence>
<keyword evidence="27" id="KW-1133">Transmembrane helix</keyword>
<feature type="binding site" evidence="27">
    <location>
        <position position="68"/>
    </location>
    <ligand>
        <name>[2Fe-2S] cluster</name>
        <dbReference type="ChEBI" id="CHEBI:190135"/>
    </ligand>
</feature>
<dbReference type="HAMAP" id="MF_00430">
    <property type="entry name" value="NqrF"/>
    <property type="match status" value="1"/>
</dbReference>
<dbReference type="EC" id="7.2.1.1" evidence="6 27"/>
<evidence type="ECO:0000256" key="16">
    <source>
        <dbReference type="ARBA" id="ARBA00023004"/>
    </source>
</evidence>
<evidence type="ECO:0000256" key="1">
    <source>
        <dbReference type="ARBA" id="ARBA00001974"/>
    </source>
</evidence>
<comment type="function">
    <text evidence="2 27">NQR complex catalyzes the reduction of ubiquinone-1 to ubiquinol by two successive reactions, coupled with the transport of Na(+) ions from the cytoplasm to the periplasm. The first step is catalyzed by NqrF, which accepts electrons from NADH and reduces ubiquinone-1 to ubisemiquinone by a one-electron transfer pathway.</text>
</comment>
<evidence type="ECO:0000256" key="20">
    <source>
        <dbReference type="ARBA" id="ARBA00023065"/>
    </source>
</evidence>
<evidence type="ECO:0000256" key="24">
    <source>
        <dbReference type="ARBA" id="ARBA00030032"/>
    </source>
</evidence>
<evidence type="ECO:0000256" key="15">
    <source>
        <dbReference type="ARBA" id="ARBA00022967"/>
    </source>
</evidence>
<evidence type="ECO:0000256" key="12">
    <source>
        <dbReference type="ARBA" id="ARBA00022714"/>
    </source>
</evidence>
<sequence>MTVIIASVVVFLVLILLLVSVLLGAKAKLMPSGPVNINVNNEKDIEVGSGGTLLSTLGENKLFLPSACGGGGTCIQCKCIVEEGGGAILPTEEPHFTRKEIADGWRLGCQVKVKENMKITIPEEVFGIKKWEATVVRNYNVASFIKEFVVEIPEDMDYKAGGYIQIEIPKCEVKFEDMDITAHPEEHDTPDKFKAEWDKFGLWPLVMKNTETVERAYSMASYPAEGREIMLNVRVATPPWDRAKEGWMDVNPGIASSYIFSRKKGDKVTISGPYGEFFINESDSEMLYVGGGAGMAPMRSHLYHLFRTLQTGRKVTYWYGGRSKRELFYVEHFRALERDFPNFKFYLALSEPMEEDNWKVKESLDDEGDGFVGFIHQVVIDNYLNHHEEPEEIEVYFCGPPLMNKAVQKMAEDFGVPPENIRFDDFGG</sequence>
<gene>
    <name evidence="27 30" type="primary">nqrF</name>
    <name evidence="30" type="ORF">RM549_14720</name>
</gene>
<evidence type="ECO:0000259" key="28">
    <source>
        <dbReference type="PROSITE" id="PS51085"/>
    </source>
</evidence>
<comment type="cofactor">
    <cofactor evidence="27">
        <name>[2Fe-2S] cluster</name>
        <dbReference type="ChEBI" id="CHEBI:190135"/>
    </cofactor>
    <text evidence="27">Binds 1 [2Fe-2S] cluster.</text>
</comment>
<dbReference type="PROSITE" id="PS51085">
    <property type="entry name" value="2FE2S_FER_2"/>
    <property type="match status" value="1"/>
</dbReference>
<evidence type="ECO:0000256" key="27">
    <source>
        <dbReference type="HAMAP-Rule" id="MF_00430"/>
    </source>
</evidence>
<comment type="caution">
    <text evidence="30">The sequence shown here is derived from an EMBL/GenBank/DDBJ whole genome shotgun (WGS) entry which is preliminary data.</text>
</comment>
<feature type="domain" description="FAD-binding FR-type" evidence="29">
    <location>
        <begin position="128"/>
        <end position="280"/>
    </location>
</feature>
<dbReference type="InterPro" id="IPR017927">
    <property type="entry name" value="FAD-bd_FR_type"/>
</dbReference>
<dbReference type="InterPro" id="IPR012675">
    <property type="entry name" value="Beta-grasp_dom_sf"/>
</dbReference>
<evidence type="ECO:0000256" key="4">
    <source>
        <dbReference type="ARBA" id="ARBA00005570"/>
    </source>
</evidence>
<keyword evidence="21 27" id="KW-0830">Ubiquinone</keyword>
<keyword evidence="11 27" id="KW-0285">Flavoprotein</keyword>
<evidence type="ECO:0000256" key="2">
    <source>
        <dbReference type="ARBA" id="ARBA00002972"/>
    </source>
</evidence>
<dbReference type="RefSeq" id="WP_311686162.1">
    <property type="nucleotide sequence ID" value="NZ_JAVRHM010000018.1"/>
</dbReference>
<comment type="subcellular location">
    <subcellularLocation>
        <location evidence="3">Cell inner membrane</location>
    </subcellularLocation>
    <subcellularLocation>
        <location evidence="27">Cell membrane</location>
        <topology evidence="27">Single-pass membrane protein</topology>
    </subcellularLocation>
</comment>
<keyword evidence="16 27" id="KW-0408">Iron</keyword>
<feature type="binding site" evidence="27">
    <location>
        <position position="109"/>
    </location>
    <ligand>
        <name>[2Fe-2S] cluster</name>
        <dbReference type="ChEBI" id="CHEBI:190135"/>
    </ligand>
</feature>
<evidence type="ECO:0000256" key="6">
    <source>
        <dbReference type="ARBA" id="ARBA00013099"/>
    </source>
</evidence>
<dbReference type="InterPro" id="IPR036010">
    <property type="entry name" value="2Fe-2S_ferredoxin-like_sf"/>
</dbReference>
<dbReference type="InterPro" id="IPR008333">
    <property type="entry name" value="Cbr1-like_FAD-bd_dom"/>
</dbReference>
<dbReference type="Pfam" id="PF00970">
    <property type="entry name" value="FAD_binding_6"/>
    <property type="match status" value="1"/>
</dbReference>
<keyword evidence="12 27" id="KW-0001">2Fe-2S</keyword>
<evidence type="ECO:0000256" key="17">
    <source>
        <dbReference type="ARBA" id="ARBA00023014"/>
    </source>
</evidence>
<dbReference type="PROSITE" id="PS51384">
    <property type="entry name" value="FAD_FR"/>
    <property type="match status" value="1"/>
</dbReference>
<dbReference type="PIRSF" id="PIRSF000044">
    <property type="entry name" value="Cis_Diol_DH_RD"/>
    <property type="match status" value="1"/>
</dbReference>
<dbReference type="Proteomes" id="UP001261624">
    <property type="component" value="Unassembled WGS sequence"/>
</dbReference>
<keyword evidence="23 27" id="KW-0739">Sodium transport</keyword>
<keyword evidence="17 27" id="KW-0411">Iron-sulfur</keyword>
<dbReference type="Gene3D" id="2.40.30.10">
    <property type="entry name" value="Translation factors"/>
    <property type="match status" value="1"/>
</dbReference>
<evidence type="ECO:0000259" key="29">
    <source>
        <dbReference type="PROSITE" id="PS51384"/>
    </source>
</evidence>
<dbReference type="InterPro" id="IPR001041">
    <property type="entry name" value="2Fe-2S_ferredoxin-type"/>
</dbReference>
<dbReference type="Pfam" id="PF00175">
    <property type="entry name" value="NAD_binding_1"/>
    <property type="match status" value="1"/>
</dbReference>
<accession>A0ABU3E4W3</accession>
<dbReference type="NCBIfam" id="TIGR01941">
    <property type="entry name" value="nqrF"/>
    <property type="match status" value="1"/>
</dbReference>
<keyword evidence="9 27" id="KW-1003">Cell membrane</keyword>
<dbReference type="CDD" id="cd06188">
    <property type="entry name" value="NADH_quinone_reductase"/>
    <property type="match status" value="1"/>
</dbReference>
<keyword evidence="27" id="KW-0812">Transmembrane</keyword>
<dbReference type="SUPFAM" id="SSF54292">
    <property type="entry name" value="2Fe-2S ferredoxin-like"/>
    <property type="match status" value="1"/>
</dbReference>
<evidence type="ECO:0000256" key="19">
    <source>
        <dbReference type="ARBA" id="ARBA00023053"/>
    </source>
</evidence>
<evidence type="ECO:0000256" key="26">
    <source>
        <dbReference type="ARBA" id="ARBA00048891"/>
    </source>
</evidence>
<dbReference type="PANTHER" id="PTHR43644">
    <property type="entry name" value="NA(+)-TRANSLOCATING NADH-QUINONE REDUCTASE SUBUNIT"/>
    <property type="match status" value="1"/>
</dbReference>
<keyword evidence="10" id="KW-0997">Cell inner membrane</keyword>
<dbReference type="CDD" id="cd00207">
    <property type="entry name" value="fer2"/>
    <property type="match status" value="1"/>
</dbReference>
<evidence type="ECO:0000256" key="10">
    <source>
        <dbReference type="ARBA" id="ARBA00022519"/>
    </source>
</evidence>
<dbReference type="InterPro" id="IPR001709">
    <property type="entry name" value="Flavoprot_Pyr_Nucl_cyt_Rdtase"/>
</dbReference>
<evidence type="ECO:0000256" key="13">
    <source>
        <dbReference type="ARBA" id="ARBA00022723"/>
    </source>
</evidence>
<evidence type="ECO:0000256" key="8">
    <source>
        <dbReference type="ARBA" id="ARBA00022448"/>
    </source>
</evidence>
<protein>
    <recommendedName>
        <fullName evidence="7 27">Na(+)-translocating NADH-quinone reductase subunit F</fullName>
        <shortName evidence="27">Na(+)-NQR subunit F</shortName>
        <shortName evidence="27">Na(+)-translocating NQR subunit F</shortName>
        <ecNumber evidence="6 27">7.2.1.1</ecNumber>
    </recommendedName>
    <alternativeName>
        <fullName evidence="25 27">NQR complex subunit F</fullName>
    </alternativeName>
    <alternativeName>
        <fullName evidence="24 27">NQR-1 subunit F</fullName>
    </alternativeName>
</protein>
<comment type="similarity">
    <text evidence="4 27">Belongs to the NqrF family.</text>
</comment>
<evidence type="ECO:0000313" key="30">
    <source>
        <dbReference type="EMBL" id="MDT0691046.1"/>
    </source>
</evidence>
<evidence type="ECO:0000256" key="11">
    <source>
        <dbReference type="ARBA" id="ARBA00022630"/>
    </source>
</evidence>
<evidence type="ECO:0000256" key="14">
    <source>
        <dbReference type="ARBA" id="ARBA00022827"/>
    </source>
</evidence>
<dbReference type="InterPro" id="IPR010205">
    <property type="entry name" value="NqrF"/>
</dbReference>
<keyword evidence="8 27" id="KW-0813">Transport</keyword>
<dbReference type="InterPro" id="IPR017938">
    <property type="entry name" value="Riboflavin_synthase-like_b-brl"/>
</dbReference>
<name>A0ABU3E4W3_9FLAO</name>
<feature type="binding site" evidence="27">
    <location>
        <position position="74"/>
    </location>
    <ligand>
        <name>[2Fe-2S] cluster</name>
        <dbReference type="ChEBI" id="CHEBI:190135"/>
    </ligand>
</feature>
<dbReference type="Pfam" id="PF00111">
    <property type="entry name" value="Fer2"/>
    <property type="match status" value="1"/>
</dbReference>
<evidence type="ECO:0000256" key="7">
    <source>
        <dbReference type="ARBA" id="ARBA00019729"/>
    </source>
</evidence>
<comment type="subunit">
    <text evidence="5 27">Composed of six subunits; NqrA, NqrB, NqrC, NqrD, NqrE and NqrF.</text>
</comment>
<feature type="binding site" evidence="27">
    <location>
        <position position="77"/>
    </location>
    <ligand>
        <name>[2Fe-2S] cluster</name>
        <dbReference type="ChEBI" id="CHEBI:190135"/>
    </ligand>
</feature>
<keyword evidence="13 27" id="KW-0479">Metal-binding</keyword>
<feature type="domain" description="2Fe-2S ferredoxin-type" evidence="28">
    <location>
        <begin position="33"/>
        <end position="125"/>
    </location>
</feature>
<evidence type="ECO:0000256" key="9">
    <source>
        <dbReference type="ARBA" id="ARBA00022475"/>
    </source>
</evidence>
<keyword evidence="22 27" id="KW-0472">Membrane</keyword>
<evidence type="ECO:0000256" key="18">
    <source>
        <dbReference type="ARBA" id="ARBA00023027"/>
    </source>
</evidence>
<dbReference type="InterPro" id="IPR039261">
    <property type="entry name" value="FNR_nucleotide-bd"/>
</dbReference>
<proteinExistence type="inferred from homology"/>
<evidence type="ECO:0000256" key="3">
    <source>
        <dbReference type="ARBA" id="ARBA00004533"/>
    </source>
</evidence>
<dbReference type="Gene3D" id="3.40.50.80">
    <property type="entry name" value="Nucleotide-binding domain of ferredoxin-NADP reductase (FNR) module"/>
    <property type="match status" value="1"/>
</dbReference>
<evidence type="ECO:0000256" key="23">
    <source>
        <dbReference type="ARBA" id="ARBA00023201"/>
    </source>
</evidence>
<reference evidence="30 31" key="1">
    <citation type="submission" date="2023-09" db="EMBL/GenBank/DDBJ databases">
        <authorList>
            <person name="Rey-Velasco X."/>
        </authorList>
    </citation>
    <scope>NUCLEOTIDE SEQUENCE [LARGE SCALE GENOMIC DNA]</scope>
    <source>
        <strain evidence="30 31">F188</strain>
    </source>
</reference>
<dbReference type="PANTHER" id="PTHR43644:SF1">
    <property type="entry name" value="NAD(P)H-FLAVIN REDUCTASE"/>
    <property type="match status" value="1"/>
</dbReference>
<dbReference type="SUPFAM" id="SSF63380">
    <property type="entry name" value="Riboflavin synthase domain-like"/>
    <property type="match status" value="1"/>
</dbReference>
<keyword evidence="31" id="KW-1185">Reference proteome</keyword>
<keyword evidence="15 27" id="KW-1278">Translocase</keyword>
<keyword evidence="19 27" id="KW-0915">Sodium</keyword>
<comment type="catalytic activity">
    <reaction evidence="26 27">
        <text>a ubiquinone + n Na(+)(in) + NADH + H(+) = a ubiquinol + n Na(+)(out) + NAD(+)</text>
        <dbReference type="Rhea" id="RHEA:47748"/>
        <dbReference type="Rhea" id="RHEA-COMP:9565"/>
        <dbReference type="Rhea" id="RHEA-COMP:9566"/>
        <dbReference type="ChEBI" id="CHEBI:15378"/>
        <dbReference type="ChEBI" id="CHEBI:16389"/>
        <dbReference type="ChEBI" id="CHEBI:17976"/>
        <dbReference type="ChEBI" id="CHEBI:29101"/>
        <dbReference type="ChEBI" id="CHEBI:57540"/>
        <dbReference type="ChEBI" id="CHEBI:57945"/>
        <dbReference type="EC" id="7.2.1.1"/>
    </reaction>
</comment>
<evidence type="ECO:0000256" key="21">
    <source>
        <dbReference type="ARBA" id="ARBA00023075"/>
    </source>
</evidence>
<dbReference type="Gene3D" id="3.10.20.30">
    <property type="match status" value="1"/>
</dbReference>
<evidence type="ECO:0000256" key="25">
    <source>
        <dbReference type="ARBA" id="ARBA00030787"/>
    </source>
</evidence>
<dbReference type="PRINTS" id="PR00371">
    <property type="entry name" value="FPNCR"/>
</dbReference>
<dbReference type="InterPro" id="IPR001433">
    <property type="entry name" value="OxRdtase_FAD/NAD-bd"/>
</dbReference>
<dbReference type="SUPFAM" id="SSF52343">
    <property type="entry name" value="Ferredoxin reductase-like, C-terminal NADP-linked domain"/>
    <property type="match status" value="1"/>
</dbReference>